<reference evidence="13" key="1">
    <citation type="submission" date="2017-09" db="EMBL/GenBank/DDBJ databases">
        <title>Depth-based differentiation of microbial function through sediment-hosted aquifers and enrichment of novel symbionts in the deep terrestrial subsurface.</title>
        <authorList>
            <person name="Probst A.J."/>
            <person name="Ladd B."/>
            <person name="Jarett J.K."/>
            <person name="Geller-Mcgrath D.E."/>
            <person name="Sieber C.M.K."/>
            <person name="Emerson J.B."/>
            <person name="Anantharaman K."/>
            <person name="Thomas B.C."/>
            <person name="Malmstrom R."/>
            <person name="Stieglmeier M."/>
            <person name="Klingl A."/>
            <person name="Woyke T."/>
            <person name="Ryan C.M."/>
            <person name="Banfield J.F."/>
        </authorList>
    </citation>
    <scope>NUCLEOTIDE SEQUENCE [LARGE SCALE GENOMIC DNA]</scope>
</reference>
<keyword evidence="11" id="KW-1003">Cell membrane</keyword>
<dbReference type="PROSITE" id="PS00449">
    <property type="entry name" value="ATPASE_A"/>
    <property type="match status" value="1"/>
</dbReference>
<dbReference type="Proteomes" id="UP000228762">
    <property type="component" value="Unassembled WGS sequence"/>
</dbReference>
<feature type="transmembrane region" description="Helical" evidence="11">
    <location>
        <begin position="77"/>
        <end position="98"/>
    </location>
</feature>
<dbReference type="InterPro" id="IPR000568">
    <property type="entry name" value="ATP_synth_F0_asu"/>
</dbReference>
<dbReference type="EMBL" id="PFEV01000037">
    <property type="protein sequence ID" value="PIV71208.1"/>
    <property type="molecule type" value="Genomic_DNA"/>
</dbReference>
<evidence type="ECO:0000313" key="12">
    <source>
        <dbReference type="EMBL" id="PIV71208.1"/>
    </source>
</evidence>
<keyword evidence="6 11" id="KW-0375">Hydrogen ion transport</keyword>
<feature type="transmembrane region" description="Helical" evidence="11">
    <location>
        <begin position="119"/>
        <end position="137"/>
    </location>
</feature>
<feature type="transmembrane region" description="Helical" evidence="11">
    <location>
        <begin position="215"/>
        <end position="233"/>
    </location>
</feature>
<proteinExistence type="inferred from homology"/>
<evidence type="ECO:0000256" key="3">
    <source>
        <dbReference type="ARBA" id="ARBA00022448"/>
    </source>
</evidence>
<dbReference type="AlphaFoldDB" id="A0A2M7EKW6"/>
<dbReference type="InterPro" id="IPR035908">
    <property type="entry name" value="F0_ATP_A_sf"/>
</dbReference>
<dbReference type="Gene3D" id="1.20.120.220">
    <property type="entry name" value="ATP synthase, F0 complex, subunit A"/>
    <property type="match status" value="1"/>
</dbReference>
<dbReference type="GO" id="GO:0042777">
    <property type="term" value="P:proton motive force-driven plasma membrane ATP synthesis"/>
    <property type="evidence" value="ECO:0007669"/>
    <property type="project" value="TreeGrafter"/>
</dbReference>
<gene>
    <name evidence="11" type="primary">atpB</name>
    <name evidence="12" type="ORF">COW57_00820</name>
</gene>
<name>A0A2M7EKW6_9BACT</name>
<dbReference type="CDD" id="cd00310">
    <property type="entry name" value="ATP-synt_Fo_a_6"/>
    <property type="match status" value="1"/>
</dbReference>
<dbReference type="GO" id="GO:0046933">
    <property type="term" value="F:proton-transporting ATP synthase activity, rotational mechanism"/>
    <property type="evidence" value="ECO:0007669"/>
    <property type="project" value="UniProtKB-UniRule"/>
</dbReference>
<dbReference type="InterPro" id="IPR045082">
    <property type="entry name" value="ATP_syn_F0_a_bact/chloroplast"/>
</dbReference>
<evidence type="ECO:0000256" key="6">
    <source>
        <dbReference type="ARBA" id="ARBA00022781"/>
    </source>
</evidence>
<evidence type="ECO:0000256" key="8">
    <source>
        <dbReference type="ARBA" id="ARBA00023065"/>
    </source>
</evidence>
<evidence type="ECO:0000256" key="9">
    <source>
        <dbReference type="ARBA" id="ARBA00023136"/>
    </source>
</evidence>
<keyword evidence="5 11" id="KW-0812">Transmembrane</keyword>
<keyword evidence="9 11" id="KW-0472">Membrane</keyword>
<keyword evidence="7 11" id="KW-1133">Transmembrane helix</keyword>
<evidence type="ECO:0000256" key="2">
    <source>
        <dbReference type="ARBA" id="ARBA00006810"/>
    </source>
</evidence>
<feature type="transmembrane region" description="Helical" evidence="11">
    <location>
        <begin position="157"/>
        <end position="178"/>
    </location>
</feature>
<keyword evidence="10 11" id="KW-0066">ATP synthesis</keyword>
<comment type="subcellular location">
    <subcellularLocation>
        <location evidence="11">Cell membrane</location>
        <topology evidence="11">Multi-pass membrane protein</topology>
    </subcellularLocation>
    <subcellularLocation>
        <location evidence="1">Membrane</location>
        <topology evidence="1">Multi-pass membrane protein</topology>
    </subcellularLocation>
</comment>
<evidence type="ECO:0000256" key="7">
    <source>
        <dbReference type="ARBA" id="ARBA00022989"/>
    </source>
</evidence>
<comment type="similarity">
    <text evidence="2 11">Belongs to the ATPase A chain family.</text>
</comment>
<evidence type="ECO:0000256" key="4">
    <source>
        <dbReference type="ARBA" id="ARBA00022547"/>
    </source>
</evidence>
<evidence type="ECO:0000256" key="5">
    <source>
        <dbReference type="ARBA" id="ARBA00022692"/>
    </source>
</evidence>
<keyword evidence="8 11" id="KW-0406">Ion transport</keyword>
<dbReference type="GO" id="GO:0005886">
    <property type="term" value="C:plasma membrane"/>
    <property type="evidence" value="ECO:0007669"/>
    <property type="project" value="UniProtKB-SubCell"/>
</dbReference>
<dbReference type="PRINTS" id="PR00123">
    <property type="entry name" value="ATPASEA"/>
</dbReference>
<keyword evidence="4 11" id="KW-0138">CF(0)</keyword>
<comment type="function">
    <text evidence="11">Key component of the proton channel; it plays a direct role in the translocation of protons across the membrane.</text>
</comment>
<organism evidence="12 13">
    <name type="scientific">Candidatus Roizmanbacteria bacterium CG17_big_fil_post_rev_8_21_14_2_50_39_7</name>
    <dbReference type="NCBI Taxonomy" id="1974858"/>
    <lineage>
        <taxon>Bacteria</taxon>
        <taxon>Candidatus Roizmaniibacteriota</taxon>
    </lineage>
</organism>
<accession>A0A2M7EKW6</accession>
<dbReference type="GO" id="GO:0045259">
    <property type="term" value="C:proton-transporting ATP synthase complex"/>
    <property type="evidence" value="ECO:0007669"/>
    <property type="project" value="UniProtKB-KW"/>
</dbReference>
<dbReference type="PANTHER" id="PTHR42823">
    <property type="entry name" value="ATP SYNTHASE SUBUNIT A, CHLOROPLASTIC"/>
    <property type="match status" value="1"/>
</dbReference>
<dbReference type="PANTHER" id="PTHR42823:SF3">
    <property type="entry name" value="ATP SYNTHASE SUBUNIT A, CHLOROPLASTIC"/>
    <property type="match status" value="1"/>
</dbReference>
<feature type="transmembrane region" description="Helical" evidence="11">
    <location>
        <begin position="190"/>
        <end position="209"/>
    </location>
</feature>
<dbReference type="SUPFAM" id="SSF81336">
    <property type="entry name" value="F1F0 ATP synthase subunit A"/>
    <property type="match status" value="1"/>
</dbReference>
<sequence length="236" mass="26362">MPEISIKAETLFYIGSFAVKNSMLLSALVFVFLICVGISYFNDSQKEEKSGLFYTINLMLRTLYDLFSSIVHDKIDVFFPLLSAFFLWILIQNWSGLLPGVGSIMVGHIPLLRGNNADLNATLALAIISVTMIQVYGFQFLGFKVYISKFLNFKDPIYFVLGILEIISEVSKVVSFAFRLFGNIFAGEVLLTIVAFLVPVLASFPFLILEIFVGFVQALVFSMLTSVFLSLAVSQH</sequence>
<protein>
    <recommendedName>
        <fullName evidence="11">ATP synthase subunit a</fullName>
    </recommendedName>
    <alternativeName>
        <fullName evidence="11">ATP synthase F0 sector subunit a</fullName>
    </alternativeName>
    <alternativeName>
        <fullName evidence="11">F-ATPase subunit 6</fullName>
    </alternativeName>
</protein>
<comment type="caution">
    <text evidence="12">The sequence shown here is derived from an EMBL/GenBank/DDBJ whole genome shotgun (WGS) entry which is preliminary data.</text>
</comment>
<dbReference type="InterPro" id="IPR023011">
    <property type="entry name" value="ATP_synth_F0_asu_AS"/>
</dbReference>
<keyword evidence="3 11" id="KW-0813">Transport</keyword>
<evidence type="ECO:0000256" key="11">
    <source>
        <dbReference type="HAMAP-Rule" id="MF_01393"/>
    </source>
</evidence>
<dbReference type="HAMAP" id="MF_01393">
    <property type="entry name" value="ATP_synth_a_bact"/>
    <property type="match status" value="1"/>
</dbReference>
<evidence type="ECO:0000313" key="13">
    <source>
        <dbReference type="Proteomes" id="UP000228762"/>
    </source>
</evidence>
<evidence type="ECO:0000256" key="1">
    <source>
        <dbReference type="ARBA" id="ARBA00004141"/>
    </source>
</evidence>
<feature type="transmembrane region" description="Helical" evidence="11">
    <location>
        <begin position="23"/>
        <end position="41"/>
    </location>
</feature>
<evidence type="ECO:0000256" key="10">
    <source>
        <dbReference type="ARBA" id="ARBA00023310"/>
    </source>
</evidence>
<dbReference type="Pfam" id="PF00119">
    <property type="entry name" value="ATP-synt_A"/>
    <property type="match status" value="1"/>
</dbReference>